<dbReference type="RefSeq" id="WP_209775048.1">
    <property type="nucleotide sequence ID" value="NZ_JAGGLO010000012.1"/>
</dbReference>
<gene>
    <name evidence="5" type="ORF">LDJ82_07535</name>
</gene>
<organism evidence="5 6">
    <name type="scientific">Anaerococcus degeneri</name>
    <dbReference type="NCBI Taxonomy" id="361500"/>
    <lineage>
        <taxon>Bacteria</taxon>
        <taxon>Bacillati</taxon>
        <taxon>Bacillota</taxon>
        <taxon>Tissierellia</taxon>
        <taxon>Tissierellales</taxon>
        <taxon>Peptoniphilaceae</taxon>
        <taxon>Anaerococcus</taxon>
    </lineage>
</organism>
<accession>A0ABS7YYD3</accession>
<dbReference type="SMART" id="SM00822">
    <property type="entry name" value="PKS_KR"/>
    <property type="match status" value="1"/>
</dbReference>
<evidence type="ECO:0000256" key="1">
    <source>
        <dbReference type="ARBA" id="ARBA00006484"/>
    </source>
</evidence>
<dbReference type="InterPro" id="IPR002347">
    <property type="entry name" value="SDR_fam"/>
</dbReference>
<dbReference type="InterPro" id="IPR036291">
    <property type="entry name" value="NAD(P)-bd_dom_sf"/>
</dbReference>
<dbReference type="InterPro" id="IPR057326">
    <property type="entry name" value="KR_dom"/>
</dbReference>
<keyword evidence="6" id="KW-1185">Reference proteome</keyword>
<dbReference type="SUPFAM" id="SSF51735">
    <property type="entry name" value="NAD(P)-binding Rossmann-fold domains"/>
    <property type="match status" value="1"/>
</dbReference>
<name>A0ABS7YYD3_9FIRM</name>
<dbReference type="NCBIfam" id="NF004817">
    <property type="entry name" value="PRK06171.1"/>
    <property type="match status" value="1"/>
</dbReference>
<reference evidence="6" key="1">
    <citation type="submission" date="2023-07" db="EMBL/GenBank/DDBJ databases">
        <title>FDA dAtabase for Regulatory Grade micrObial Sequences (FDA-ARGOS): Supporting development and validation of Infectious Disease Dx tests.</title>
        <authorList>
            <person name="Sproer C."/>
            <person name="Gronow S."/>
            <person name="Severitt S."/>
            <person name="Schroder I."/>
            <person name="Tallon L."/>
            <person name="Sadzewicz L."/>
            <person name="Zhao X."/>
            <person name="Boylan J."/>
            <person name="Ott S."/>
            <person name="Bowen H."/>
            <person name="Vavikolanu K."/>
            <person name="Hazen T."/>
            <person name="Aluvathingal J."/>
            <person name="Nadendla S."/>
            <person name="Lowell S."/>
            <person name="Myers T."/>
            <person name="Yan Y."/>
        </authorList>
    </citation>
    <scope>NUCLEOTIDE SEQUENCE [LARGE SCALE GENOMIC DNA]</scope>
    <source>
        <strain evidence="6">FDAARGOS_1538</strain>
    </source>
</reference>
<protein>
    <submittedName>
        <fullName evidence="5">SDR family oxidoreductase</fullName>
    </submittedName>
</protein>
<comment type="caution">
    <text evidence="5">The sequence shown here is derived from an EMBL/GenBank/DDBJ whole genome shotgun (WGS) entry which is preliminary data.</text>
</comment>
<sequence length="270" mass="29124">MSWLDLENKTVIVTGAASGIGKAVTEGLLEVGANVIACDINDKEPEFKNQNEKNLVYQICDVTKKSDVKAAVDVALKKYGSLDAIVNNAGINIPRLLVDPNKENSEYELDDKVFDRIIGINLKGLFYCSQEAARVFVKEKKGVIINMSSESGLEGSEGQSIYAASKNAVNSFTRSWSKELGKYGVRVVGVAPGILEETGLRTLSYETALAYTRGISIEDLRKGYSSTKTTPLGRSGKLTEVANLVTFLASDRSSYIHGVTINVAGGKTRG</sequence>
<evidence type="ECO:0000256" key="3">
    <source>
        <dbReference type="RuleBase" id="RU000363"/>
    </source>
</evidence>
<dbReference type="PANTHER" id="PTHR42760">
    <property type="entry name" value="SHORT-CHAIN DEHYDROGENASES/REDUCTASES FAMILY MEMBER"/>
    <property type="match status" value="1"/>
</dbReference>
<comment type="similarity">
    <text evidence="1 3">Belongs to the short-chain dehydrogenases/reductases (SDR) family.</text>
</comment>
<evidence type="ECO:0000256" key="2">
    <source>
        <dbReference type="ARBA" id="ARBA00023002"/>
    </source>
</evidence>
<feature type="domain" description="Ketoreductase" evidence="4">
    <location>
        <begin position="9"/>
        <end position="197"/>
    </location>
</feature>
<dbReference type="Proteomes" id="UP001198374">
    <property type="component" value="Unassembled WGS sequence"/>
</dbReference>
<dbReference type="PRINTS" id="PR00080">
    <property type="entry name" value="SDRFAMILY"/>
</dbReference>
<evidence type="ECO:0000313" key="6">
    <source>
        <dbReference type="Proteomes" id="UP001198374"/>
    </source>
</evidence>
<dbReference type="CDD" id="cd05233">
    <property type="entry name" value="SDR_c"/>
    <property type="match status" value="1"/>
</dbReference>
<keyword evidence="2" id="KW-0560">Oxidoreductase</keyword>
<proteinExistence type="inferred from homology"/>
<dbReference type="PROSITE" id="PS00061">
    <property type="entry name" value="ADH_SHORT"/>
    <property type="match status" value="1"/>
</dbReference>
<dbReference type="Pfam" id="PF00106">
    <property type="entry name" value="adh_short"/>
    <property type="match status" value="1"/>
</dbReference>
<dbReference type="EMBL" id="JAIWIY010000001">
    <property type="protein sequence ID" value="MCA2096741.1"/>
    <property type="molecule type" value="Genomic_DNA"/>
</dbReference>
<evidence type="ECO:0000313" key="5">
    <source>
        <dbReference type="EMBL" id="MCA2096741.1"/>
    </source>
</evidence>
<dbReference type="Gene3D" id="3.40.50.720">
    <property type="entry name" value="NAD(P)-binding Rossmann-like Domain"/>
    <property type="match status" value="1"/>
</dbReference>
<dbReference type="PANTHER" id="PTHR42760:SF133">
    <property type="entry name" value="3-OXOACYL-[ACYL-CARRIER-PROTEIN] REDUCTASE"/>
    <property type="match status" value="1"/>
</dbReference>
<dbReference type="InterPro" id="IPR020904">
    <property type="entry name" value="Sc_DH/Rdtase_CS"/>
</dbReference>
<dbReference type="PRINTS" id="PR00081">
    <property type="entry name" value="GDHRDH"/>
</dbReference>
<evidence type="ECO:0000259" key="4">
    <source>
        <dbReference type="SMART" id="SM00822"/>
    </source>
</evidence>